<reference evidence="2 3" key="1">
    <citation type="submission" date="2020-08" db="EMBL/GenBank/DDBJ databases">
        <title>Functional genomics of gut bacteria from endangered species of beetles.</title>
        <authorList>
            <person name="Carlos-Shanley C."/>
        </authorList>
    </citation>
    <scope>NUCLEOTIDE SEQUENCE [LARGE SCALE GENOMIC DNA]</scope>
    <source>
        <strain evidence="2 3">S00198</strain>
    </source>
</reference>
<feature type="signal peptide" evidence="1">
    <location>
        <begin position="1"/>
        <end position="21"/>
    </location>
</feature>
<sequence length="390" mass="40493">MKKKLLAVAMGAMLAAGAANAVTVNHAGLGDLLVAPSYFIGGGWQSELKVINTSLTQSVVAKVVIHDNERSEERLDFLIYLSPGDVWVGTLASQAAGANGQTTRSVVTSADDSILLPNSNNFASAATPAVIVSGAGEGRSPLTNIGYITIIESQAFDIAPNAPGVSKAAIKAAFDAAPAVVADTNTPNVLAGFLTISNPLNGQNASLPTLALADYNNRIKQNIGVDSSLGAPRSQATVADIEDALWKTSFVVPYVVGGTQSSLVSFTFPTKLTYRNVISGQYPFPTKVAITADVFDYSENRITGPAFNISPLPAASVTSVFEHDWLAFGSQISVGSFTAGWANVRYANPTVSVGQTSAPSVNLGKSGGPGIVTYINTIGPEVTWHYAPSN</sequence>
<keyword evidence="3" id="KW-1185">Reference proteome</keyword>
<accession>A0A7X0UAH1</accession>
<protein>
    <submittedName>
        <fullName evidence="2">Uncharacterized protein</fullName>
    </submittedName>
</protein>
<comment type="caution">
    <text evidence="2">The sequence shown here is derived from an EMBL/GenBank/DDBJ whole genome shotgun (WGS) entry which is preliminary data.</text>
</comment>
<evidence type="ECO:0000313" key="3">
    <source>
        <dbReference type="Proteomes" id="UP000575083"/>
    </source>
</evidence>
<dbReference type="EMBL" id="JACHLK010000006">
    <property type="protein sequence ID" value="MBB6560565.1"/>
    <property type="molecule type" value="Genomic_DNA"/>
</dbReference>
<proteinExistence type="predicted"/>
<organism evidence="2 3">
    <name type="scientific">Acidovorax soli</name>
    <dbReference type="NCBI Taxonomy" id="592050"/>
    <lineage>
        <taxon>Bacteria</taxon>
        <taxon>Pseudomonadati</taxon>
        <taxon>Pseudomonadota</taxon>
        <taxon>Betaproteobacteria</taxon>
        <taxon>Burkholderiales</taxon>
        <taxon>Comamonadaceae</taxon>
        <taxon>Acidovorax</taxon>
    </lineage>
</organism>
<dbReference type="AlphaFoldDB" id="A0A7X0UAH1"/>
<name>A0A7X0UAH1_9BURK</name>
<dbReference type="Proteomes" id="UP000575083">
    <property type="component" value="Unassembled WGS sequence"/>
</dbReference>
<evidence type="ECO:0000256" key="1">
    <source>
        <dbReference type="SAM" id="SignalP"/>
    </source>
</evidence>
<dbReference type="RefSeq" id="WP_184858734.1">
    <property type="nucleotide sequence ID" value="NZ_JACHLK010000006.1"/>
</dbReference>
<feature type="chain" id="PRO_5030804661" evidence="1">
    <location>
        <begin position="22"/>
        <end position="390"/>
    </location>
</feature>
<evidence type="ECO:0000313" key="2">
    <source>
        <dbReference type="EMBL" id="MBB6560565.1"/>
    </source>
</evidence>
<keyword evidence="1" id="KW-0732">Signal</keyword>
<gene>
    <name evidence="2" type="ORF">HNP48_003241</name>
</gene>